<accession>A0A6N3E422</accession>
<dbReference type="Pfam" id="PF01471">
    <property type="entry name" value="PG_binding_1"/>
    <property type="match status" value="3"/>
</dbReference>
<evidence type="ECO:0000259" key="2">
    <source>
        <dbReference type="Pfam" id="PF01471"/>
    </source>
</evidence>
<name>A0A6N3E422_CLOBU</name>
<dbReference type="AlphaFoldDB" id="A0A6N3E422"/>
<dbReference type="InterPro" id="IPR036366">
    <property type="entry name" value="PGBDSf"/>
</dbReference>
<dbReference type="RefSeq" id="WP_156736786.1">
    <property type="nucleotide sequence ID" value="NZ_CACRTU010000019.1"/>
</dbReference>
<feature type="region of interest" description="Disordered" evidence="1">
    <location>
        <begin position="1"/>
        <end position="21"/>
    </location>
</feature>
<sequence length="575" mass="65565">MSTDNSQIVNEKVTKPDKNGKTKPVNLYTYDKYFSEEPDANIKPYKVYDALIVSNSFQNKYIKGIPIFSGITSIQKVQMTPKLRGRNAIEIIEIPPNALVSEKSQIEEKEEVEKVFLEDDIELQGKGPKILREVVIPEYITVHLGSPSSYAQNVTVKYTDYLKNVASSEIYPTWPKEAIASNIYAQISFTLNRIYTEWYRSRGYDFDITNSTAYDHYFVNGRNIFDTISEVVDEIFNEYISKHEFKEPLLAQYCNGTTVTCAGLSQWGTVTYANNGYSAFEILEKYYGYNIEFRNADYIQGNIESYPGKALKLGDSGSEVKVIQTQLNRIRKNYPAIPQINNVNGEFNDATKNAVKEFQKIFNLTADGIVGKKTWYKISQIYVGVKKLAELESEGEKLQIPSEIPTEVLKLGSQGTNVKILQYLLICIGAFYDSILPVKITGKFDTDTENSVKSFQQEFNLDNDGIVGKKTWSKLLEVYKNIEPHILDASGKFIKYPGYLIKKGKRGEDVQQIQVWLNTIHSKYPFIPEVDVDGIFGSGTREAVMDFQRWNDLVEDGIVGKLTWDKLYEIYRSVI</sequence>
<proteinExistence type="predicted"/>
<feature type="domain" description="Peptidoglycan binding-like" evidence="2">
    <location>
        <begin position="506"/>
        <end position="567"/>
    </location>
</feature>
<dbReference type="SUPFAM" id="SSF47090">
    <property type="entry name" value="PGBD-like"/>
    <property type="match status" value="3"/>
</dbReference>
<dbReference type="Gene3D" id="1.10.101.10">
    <property type="entry name" value="PGBD-like superfamily/PGBD"/>
    <property type="match status" value="3"/>
</dbReference>
<protein>
    <submittedName>
        <fullName evidence="3">Zinc D-Ala-D-Ala carboxypeptidase</fullName>
        <ecNumber evidence="3">3.4.17.14</ecNumber>
    </submittedName>
</protein>
<gene>
    <name evidence="3" type="ORF">CBLFYP62_02071</name>
</gene>
<dbReference type="InterPro" id="IPR002477">
    <property type="entry name" value="Peptidoglycan-bd-like"/>
</dbReference>
<evidence type="ECO:0000313" key="3">
    <source>
        <dbReference type="EMBL" id="VYU34905.1"/>
    </source>
</evidence>
<dbReference type="PANTHER" id="PTHR41533:SF1">
    <property type="entry name" value="L,D-TRANSPEPTIDASE YCBB-RELATED"/>
    <property type="match status" value="1"/>
</dbReference>
<organism evidence="3">
    <name type="scientific">Clostridium butyricum</name>
    <dbReference type="NCBI Taxonomy" id="1492"/>
    <lineage>
        <taxon>Bacteria</taxon>
        <taxon>Bacillati</taxon>
        <taxon>Bacillota</taxon>
        <taxon>Clostridia</taxon>
        <taxon>Eubacteriales</taxon>
        <taxon>Clostridiaceae</taxon>
        <taxon>Clostridium</taxon>
    </lineage>
</organism>
<dbReference type="EC" id="3.4.17.14" evidence="3"/>
<keyword evidence="3" id="KW-0121">Carboxypeptidase</keyword>
<dbReference type="EMBL" id="CACRTU010000019">
    <property type="protein sequence ID" value="VYU34905.1"/>
    <property type="molecule type" value="Genomic_DNA"/>
</dbReference>
<feature type="domain" description="Peptidoglycan binding-like" evidence="2">
    <location>
        <begin position="414"/>
        <end position="475"/>
    </location>
</feature>
<dbReference type="InterPro" id="IPR036365">
    <property type="entry name" value="PGBD-like_sf"/>
</dbReference>
<feature type="domain" description="Peptidoglycan binding-like" evidence="2">
    <location>
        <begin position="316"/>
        <end position="377"/>
    </location>
</feature>
<dbReference type="PANTHER" id="PTHR41533">
    <property type="entry name" value="L,D-TRANSPEPTIDASE HI_1667-RELATED"/>
    <property type="match status" value="1"/>
</dbReference>
<evidence type="ECO:0000256" key="1">
    <source>
        <dbReference type="SAM" id="MobiDB-lite"/>
    </source>
</evidence>
<reference evidence="3" key="1">
    <citation type="submission" date="2019-11" db="EMBL/GenBank/DDBJ databases">
        <authorList>
            <person name="Feng L."/>
        </authorList>
    </citation>
    <scope>NUCLEOTIDE SEQUENCE</scope>
    <source>
        <strain evidence="3">CButyricumLFYP62</strain>
    </source>
</reference>
<dbReference type="GO" id="GO:0009046">
    <property type="term" value="F:zinc D-Ala-D-Ala carboxypeptidase activity"/>
    <property type="evidence" value="ECO:0007669"/>
    <property type="project" value="UniProtKB-EC"/>
</dbReference>
<keyword evidence="3" id="KW-0378">Hydrolase</keyword>
<dbReference type="InterPro" id="IPR052905">
    <property type="entry name" value="LD-transpeptidase_YkuD-like"/>
</dbReference>
<keyword evidence="3" id="KW-0645">Protease</keyword>